<comment type="caution">
    <text evidence="1">The sequence shown here is derived from an EMBL/GenBank/DDBJ whole genome shotgun (WGS) entry which is preliminary data.</text>
</comment>
<gene>
    <name evidence="1" type="ORF">ACFQRI_17930</name>
</gene>
<proteinExistence type="predicted"/>
<keyword evidence="2" id="KW-1185">Reference proteome</keyword>
<evidence type="ECO:0000313" key="1">
    <source>
        <dbReference type="EMBL" id="MFC7343282.1"/>
    </source>
</evidence>
<reference evidence="2" key="1">
    <citation type="journal article" date="2019" name="Int. J. Syst. Evol. Microbiol.">
        <title>The Global Catalogue of Microorganisms (GCM) 10K type strain sequencing project: providing services to taxonomists for standard genome sequencing and annotation.</title>
        <authorList>
            <consortium name="The Broad Institute Genomics Platform"/>
            <consortium name="The Broad Institute Genome Sequencing Center for Infectious Disease"/>
            <person name="Wu L."/>
            <person name="Ma J."/>
        </authorList>
    </citation>
    <scope>NUCLEOTIDE SEQUENCE [LARGE SCALE GENOMIC DNA]</scope>
    <source>
        <strain evidence="2">WLHS5</strain>
    </source>
</reference>
<protein>
    <submittedName>
        <fullName evidence="1">DUF402 domain-containing protein</fullName>
    </submittedName>
</protein>
<evidence type="ECO:0000313" key="2">
    <source>
        <dbReference type="Proteomes" id="UP001596504"/>
    </source>
</evidence>
<dbReference type="InterPro" id="IPR035930">
    <property type="entry name" value="FomD-like_sf"/>
</dbReference>
<name>A0ABW2LL73_9PSEU</name>
<dbReference type="Proteomes" id="UP001596504">
    <property type="component" value="Unassembled WGS sequence"/>
</dbReference>
<dbReference type="EMBL" id="JBHTCJ010000009">
    <property type="protein sequence ID" value="MFC7343282.1"/>
    <property type="molecule type" value="Genomic_DNA"/>
</dbReference>
<dbReference type="SUPFAM" id="SSF159234">
    <property type="entry name" value="FomD-like"/>
    <property type="match status" value="1"/>
</dbReference>
<organism evidence="1 2">
    <name type="scientific">Saccharopolyspora griseoalba</name>
    <dbReference type="NCBI Taxonomy" id="1431848"/>
    <lineage>
        <taxon>Bacteria</taxon>
        <taxon>Bacillati</taxon>
        <taxon>Actinomycetota</taxon>
        <taxon>Actinomycetes</taxon>
        <taxon>Pseudonocardiales</taxon>
        <taxon>Pseudonocardiaceae</taxon>
        <taxon>Saccharopolyspora</taxon>
    </lineage>
</organism>
<accession>A0ABW2LL73</accession>
<dbReference type="Gene3D" id="2.40.380.10">
    <property type="entry name" value="FomD-like"/>
    <property type="match status" value="1"/>
</dbReference>
<sequence length="168" mass="18988">MSAAVSPRLVEVIDMFSARRTHPSGQVDQLEICEVEPWGLMVVCLLPHDPHHDMEITWLLTDLGLRMTRLRPRDQHAPGGPSALTAVSIQRDTRSWATTDLMLGLELPERGRPRVTRAAEFASAVAHGAIRQSEADYAFATVHRTLDEITRHRSINQWLAHRGIFEPW</sequence>
<dbReference type="RefSeq" id="WP_380670026.1">
    <property type="nucleotide sequence ID" value="NZ_JBHTCJ010000009.1"/>
</dbReference>